<name>A0A6A6J0H0_9PLEO</name>
<dbReference type="GO" id="GO:0007034">
    <property type="term" value="P:vacuolar transport"/>
    <property type="evidence" value="ECO:0007669"/>
    <property type="project" value="TreeGrafter"/>
</dbReference>
<feature type="transmembrane region" description="Helical" evidence="7">
    <location>
        <begin position="773"/>
        <end position="796"/>
    </location>
</feature>
<dbReference type="EMBL" id="ML987189">
    <property type="protein sequence ID" value="KAF2256321.1"/>
    <property type="molecule type" value="Genomic_DNA"/>
</dbReference>
<comment type="subcellular location">
    <subcellularLocation>
        <location evidence="1">Vacuole membrane</location>
        <topology evidence="1">Multi-pass membrane protein</topology>
    </subcellularLocation>
</comment>
<dbReference type="Pfam" id="PF09359">
    <property type="entry name" value="VTC"/>
    <property type="match status" value="1"/>
</dbReference>
<evidence type="ECO:0000313" key="10">
    <source>
        <dbReference type="Proteomes" id="UP000800094"/>
    </source>
</evidence>
<dbReference type="InterPro" id="IPR051572">
    <property type="entry name" value="VTC_Complex_Subunit"/>
</dbReference>
<protein>
    <recommendedName>
        <fullName evidence="8">SPX domain-containing protein</fullName>
    </recommendedName>
</protein>
<dbReference type="GeneID" id="54573848"/>
<feature type="region of interest" description="Disordered" evidence="6">
    <location>
        <begin position="551"/>
        <end position="639"/>
    </location>
</feature>
<gene>
    <name evidence="9" type="ORF">BU26DRAFT_19186</name>
</gene>
<evidence type="ECO:0000259" key="8">
    <source>
        <dbReference type="PROSITE" id="PS51382"/>
    </source>
</evidence>
<dbReference type="GO" id="GO:0000329">
    <property type="term" value="C:fungal-type vacuole membrane"/>
    <property type="evidence" value="ECO:0007669"/>
    <property type="project" value="TreeGrafter"/>
</dbReference>
<keyword evidence="5 7" id="KW-0472">Membrane</keyword>
<evidence type="ECO:0000256" key="4">
    <source>
        <dbReference type="ARBA" id="ARBA00022989"/>
    </source>
</evidence>
<dbReference type="PROSITE" id="PS51382">
    <property type="entry name" value="SPX"/>
    <property type="match status" value="1"/>
</dbReference>
<organism evidence="9 10">
    <name type="scientific">Trematosphaeria pertusa</name>
    <dbReference type="NCBI Taxonomy" id="390896"/>
    <lineage>
        <taxon>Eukaryota</taxon>
        <taxon>Fungi</taxon>
        <taxon>Dikarya</taxon>
        <taxon>Ascomycota</taxon>
        <taxon>Pezizomycotina</taxon>
        <taxon>Dothideomycetes</taxon>
        <taxon>Pleosporomycetidae</taxon>
        <taxon>Pleosporales</taxon>
        <taxon>Massarineae</taxon>
        <taxon>Trematosphaeriaceae</taxon>
        <taxon>Trematosphaeria</taxon>
    </lineage>
</organism>
<keyword evidence="4 7" id="KW-1133">Transmembrane helix</keyword>
<proteinExistence type="predicted"/>
<keyword evidence="2" id="KW-0926">Vacuole</keyword>
<keyword evidence="10" id="KW-1185">Reference proteome</keyword>
<dbReference type="CDD" id="cd14474">
    <property type="entry name" value="SPX_YDR089W"/>
    <property type="match status" value="1"/>
</dbReference>
<evidence type="ECO:0000256" key="3">
    <source>
        <dbReference type="ARBA" id="ARBA00022692"/>
    </source>
</evidence>
<dbReference type="Gene3D" id="3.20.100.30">
    <property type="entry name" value="VTC, catalytic tunnel domain"/>
    <property type="match status" value="1"/>
</dbReference>
<evidence type="ECO:0000256" key="2">
    <source>
        <dbReference type="ARBA" id="ARBA00022554"/>
    </source>
</evidence>
<reference evidence="9" key="1">
    <citation type="journal article" date="2020" name="Stud. Mycol.">
        <title>101 Dothideomycetes genomes: a test case for predicting lifestyles and emergence of pathogens.</title>
        <authorList>
            <person name="Haridas S."/>
            <person name="Albert R."/>
            <person name="Binder M."/>
            <person name="Bloem J."/>
            <person name="Labutti K."/>
            <person name="Salamov A."/>
            <person name="Andreopoulos B."/>
            <person name="Baker S."/>
            <person name="Barry K."/>
            <person name="Bills G."/>
            <person name="Bluhm B."/>
            <person name="Cannon C."/>
            <person name="Castanera R."/>
            <person name="Culley D."/>
            <person name="Daum C."/>
            <person name="Ezra D."/>
            <person name="Gonzalez J."/>
            <person name="Henrissat B."/>
            <person name="Kuo A."/>
            <person name="Liang C."/>
            <person name="Lipzen A."/>
            <person name="Lutzoni F."/>
            <person name="Magnuson J."/>
            <person name="Mondo S."/>
            <person name="Nolan M."/>
            <person name="Ohm R."/>
            <person name="Pangilinan J."/>
            <person name="Park H.-J."/>
            <person name="Ramirez L."/>
            <person name="Alfaro M."/>
            <person name="Sun H."/>
            <person name="Tritt A."/>
            <person name="Yoshinaga Y."/>
            <person name="Zwiers L.-H."/>
            <person name="Turgeon B."/>
            <person name="Goodwin S."/>
            <person name="Spatafora J."/>
            <person name="Crous P."/>
            <person name="Grigoriev I."/>
        </authorList>
    </citation>
    <scope>NUCLEOTIDE SEQUENCE</scope>
    <source>
        <strain evidence="9">CBS 122368</strain>
    </source>
</reference>
<feature type="transmembrane region" description="Helical" evidence="7">
    <location>
        <begin position="808"/>
        <end position="829"/>
    </location>
</feature>
<dbReference type="GO" id="GO:0033254">
    <property type="term" value="C:vacuolar transporter chaperone complex"/>
    <property type="evidence" value="ECO:0007669"/>
    <property type="project" value="TreeGrafter"/>
</dbReference>
<feature type="domain" description="SPX" evidence="8">
    <location>
        <begin position="1"/>
        <end position="165"/>
    </location>
</feature>
<accession>A0A6A6J0H0</accession>
<feature type="region of interest" description="Disordered" evidence="6">
    <location>
        <begin position="679"/>
        <end position="702"/>
    </location>
</feature>
<evidence type="ECO:0000256" key="6">
    <source>
        <dbReference type="SAM" id="MobiDB-lite"/>
    </source>
</evidence>
<feature type="transmembrane region" description="Helical" evidence="7">
    <location>
        <begin position="841"/>
        <end position="861"/>
    </location>
</feature>
<dbReference type="InterPro" id="IPR018966">
    <property type="entry name" value="VTC_domain"/>
</dbReference>
<feature type="compositionally biased region" description="Low complexity" evidence="6">
    <location>
        <begin position="560"/>
        <end position="577"/>
    </location>
</feature>
<dbReference type="OrthoDB" id="5588846at2759"/>
<feature type="compositionally biased region" description="Polar residues" evidence="6">
    <location>
        <begin position="578"/>
        <end position="595"/>
    </location>
</feature>
<evidence type="ECO:0000313" key="9">
    <source>
        <dbReference type="EMBL" id="KAF2256321.1"/>
    </source>
</evidence>
<sequence length="864" mass="96555">MKYGDTLRQRSIPEWGHFNIDYDYLKDLIKHQTTEGTAKAVSIPGQGDTTEKAFGDTFYDVLKAQHDRINLFIRSKSGEIERRLEHISRSLAQLQARQPPPEGRGGRLPARIVERYAKIDADVTKAGEEIRSLSRFQVAQRTGFRKILKKYKRWTRDNELERQFKEHVTDRPDSFYQLDLGYLLDQYIDVLGALRAPFDATGAPPSDSSKPTSRISDILQNGAEVDLDLALSLTPLGPRGSKATYWIHPENIVEVEVLLLQHMRLATASNATSPSTQRESPYATPLRRKSSATVDKYFGNEDNVGLLVLDDPESYAIKQNASTIGTGEESPGTLQAKAAGNARWTSSGEAAVVVGLESAHDPQASVDIRTVKLKRKHLETFLSTSKSFGNISESALPKRESGERDDVTAVQQWLIEHKDKRPIAGACSKRTRFVGLHNNAEGGMWAILDRDIFMNDILHEYLGNDEWSSEARTSSIGFPHAVLEVRREGSHSSALIQTLDRSHLVERVRGFSLEAHAVWTCCKPDAMAAPFWISLLDKDIRKLPALLKRQRRKATSTAGSLSHTSPPQTSTSATSPTDGQSSPSTLRNRESSATSAPEFVDPPSLQAFRKKRRSHVGQRPAVQAEAASDREGYWNEYDNPESEDEGYYIYVDPNASLKFPGQEFLETWTSKTRKLFGIREAPEESPLLSTAEGSSDDDETADESVVAPKTYGTMASRRHAPHEGYFSGIFRSLRDPHRDVEALNSIRRRSAQERRTLLSEIRIRQHKTEMTKLRFYSTCLVMAAVLDAILGTMTMTSRKKERGVVDSVVLFGTICNLLLCVIAIISMKTRRERLGWLHQGVVLLVVCGNVVVDVLLLRWALAGL</sequence>
<dbReference type="AlphaFoldDB" id="A0A6A6J0H0"/>
<dbReference type="GO" id="GO:0006799">
    <property type="term" value="P:polyphosphate biosynthetic process"/>
    <property type="evidence" value="ECO:0007669"/>
    <property type="project" value="UniProtKB-ARBA"/>
</dbReference>
<dbReference type="InterPro" id="IPR042267">
    <property type="entry name" value="VTC_sf"/>
</dbReference>
<dbReference type="GO" id="GO:0016237">
    <property type="term" value="P:microautophagy"/>
    <property type="evidence" value="ECO:0007669"/>
    <property type="project" value="TreeGrafter"/>
</dbReference>
<dbReference type="PANTHER" id="PTHR46140:SF1">
    <property type="entry name" value="VACUOLAR TRANSPORTER CHAPERONE COMPLEX SUBUNIT 4-RELATED"/>
    <property type="match status" value="1"/>
</dbReference>
<dbReference type="Proteomes" id="UP000800094">
    <property type="component" value="Unassembled WGS sequence"/>
</dbReference>
<dbReference type="InterPro" id="IPR004331">
    <property type="entry name" value="SPX_dom"/>
</dbReference>
<dbReference type="PANTHER" id="PTHR46140">
    <property type="entry name" value="VACUOLAR TRANSPORTER CHAPERONE 1-RELATED"/>
    <property type="match status" value="1"/>
</dbReference>
<dbReference type="RefSeq" id="XP_033691325.1">
    <property type="nucleotide sequence ID" value="XM_033820518.1"/>
</dbReference>
<keyword evidence="3 7" id="KW-0812">Transmembrane</keyword>
<evidence type="ECO:0000256" key="1">
    <source>
        <dbReference type="ARBA" id="ARBA00004128"/>
    </source>
</evidence>
<dbReference type="GO" id="GO:0042144">
    <property type="term" value="P:vacuole fusion, non-autophagic"/>
    <property type="evidence" value="ECO:0007669"/>
    <property type="project" value="TreeGrafter"/>
</dbReference>
<evidence type="ECO:0000256" key="5">
    <source>
        <dbReference type="ARBA" id="ARBA00023136"/>
    </source>
</evidence>
<evidence type="ECO:0000256" key="7">
    <source>
        <dbReference type="SAM" id="Phobius"/>
    </source>
</evidence>